<organism evidence="6">
    <name type="scientific">Tanacetum cinerariifolium</name>
    <name type="common">Dalmatian daisy</name>
    <name type="synonym">Chrysanthemum cinerariifolium</name>
    <dbReference type="NCBI Taxonomy" id="118510"/>
    <lineage>
        <taxon>Eukaryota</taxon>
        <taxon>Viridiplantae</taxon>
        <taxon>Streptophyta</taxon>
        <taxon>Embryophyta</taxon>
        <taxon>Tracheophyta</taxon>
        <taxon>Spermatophyta</taxon>
        <taxon>Magnoliopsida</taxon>
        <taxon>eudicotyledons</taxon>
        <taxon>Gunneridae</taxon>
        <taxon>Pentapetalae</taxon>
        <taxon>asterids</taxon>
        <taxon>campanulids</taxon>
        <taxon>Asterales</taxon>
        <taxon>Asteraceae</taxon>
        <taxon>Asteroideae</taxon>
        <taxon>Anthemideae</taxon>
        <taxon>Anthemidinae</taxon>
        <taxon>Tanacetum</taxon>
    </lineage>
</organism>
<dbReference type="Gene3D" id="1.10.340.70">
    <property type="match status" value="1"/>
</dbReference>
<feature type="region of interest" description="Disordered" evidence="1">
    <location>
        <begin position="550"/>
        <end position="596"/>
    </location>
</feature>
<evidence type="ECO:0000259" key="3">
    <source>
        <dbReference type="Pfam" id="PF07727"/>
    </source>
</evidence>
<feature type="compositionally biased region" description="Polar residues" evidence="1">
    <location>
        <begin position="550"/>
        <end position="574"/>
    </location>
</feature>
<evidence type="ECO:0000313" key="6">
    <source>
        <dbReference type="EMBL" id="GEU42672.1"/>
    </source>
</evidence>
<feature type="compositionally biased region" description="Polar residues" evidence="1">
    <location>
        <begin position="502"/>
        <end position="523"/>
    </location>
</feature>
<reference evidence="6" key="1">
    <citation type="journal article" date="2019" name="Sci. Rep.">
        <title>Draft genome of Tanacetum cinerariifolium, the natural source of mosquito coil.</title>
        <authorList>
            <person name="Yamashiro T."/>
            <person name="Shiraishi A."/>
            <person name="Satake H."/>
            <person name="Nakayama K."/>
        </authorList>
    </citation>
    <scope>NUCLEOTIDE SEQUENCE</scope>
</reference>
<feature type="region of interest" description="Disordered" evidence="1">
    <location>
        <begin position="497"/>
        <end position="528"/>
    </location>
</feature>
<gene>
    <name evidence="6" type="ORF">Tci_014650</name>
</gene>
<dbReference type="InterPro" id="IPR043502">
    <property type="entry name" value="DNA/RNA_pol_sf"/>
</dbReference>
<dbReference type="GO" id="GO:0016787">
    <property type="term" value="F:hydrolase activity"/>
    <property type="evidence" value="ECO:0007669"/>
    <property type="project" value="UniProtKB-KW"/>
</dbReference>
<dbReference type="Pfam" id="PF07727">
    <property type="entry name" value="RVT_2"/>
    <property type="match status" value="1"/>
</dbReference>
<dbReference type="PANTHER" id="PTHR11439">
    <property type="entry name" value="GAG-POL-RELATED RETROTRANSPOSON"/>
    <property type="match status" value="1"/>
</dbReference>
<feature type="compositionally biased region" description="Polar residues" evidence="1">
    <location>
        <begin position="745"/>
        <end position="772"/>
    </location>
</feature>
<dbReference type="InterPro" id="IPR013103">
    <property type="entry name" value="RVT_2"/>
</dbReference>
<comment type="caution">
    <text evidence="6">The sequence shown here is derived from an EMBL/GenBank/DDBJ whole genome shotgun (WGS) entry which is preliminary data.</text>
</comment>
<dbReference type="InterPro" id="IPR000477">
    <property type="entry name" value="RT_dom"/>
</dbReference>
<dbReference type="GO" id="GO:0003964">
    <property type="term" value="F:RNA-directed DNA polymerase activity"/>
    <property type="evidence" value="ECO:0007669"/>
    <property type="project" value="UniProtKB-KW"/>
</dbReference>
<dbReference type="InterPro" id="IPR043128">
    <property type="entry name" value="Rev_trsase/Diguanyl_cyclase"/>
</dbReference>
<dbReference type="InterPro" id="IPR041577">
    <property type="entry name" value="RT_RNaseH_2"/>
</dbReference>
<dbReference type="Pfam" id="PF17919">
    <property type="entry name" value="RT_RNaseH_2"/>
    <property type="match status" value="1"/>
</dbReference>
<accession>A0A6L2K1M1</accession>
<feature type="region of interest" description="Disordered" evidence="1">
    <location>
        <begin position="744"/>
        <end position="772"/>
    </location>
</feature>
<protein>
    <recommendedName>
        <fullName evidence="7">Reverse transcriptase domain-containing protein</fullName>
    </recommendedName>
</protein>
<evidence type="ECO:0000256" key="1">
    <source>
        <dbReference type="SAM" id="MobiDB-lite"/>
    </source>
</evidence>
<evidence type="ECO:0000259" key="5">
    <source>
        <dbReference type="Pfam" id="PF17921"/>
    </source>
</evidence>
<name>A0A6L2K1M1_TANCI</name>
<feature type="domain" description="Integrase zinc-binding" evidence="5">
    <location>
        <begin position="215"/>
        <end position="249"/>
    </location>
</feature>
<dbReference type="SUPFAM" id="SSF56672">
    <property type="entry name" value="DNA/RNA polymerases"/>
    <property type="match status" value="1"/>
</dbReference>
<dbReference type="EMBL" id="BKCJ010001601">
    <property type="protein sequence ID" value="GEU42672.1"/>
    <property type="molecule type" value="Genomic_DNA"/>
</dbReference>
<evidence type="ECO:0008006" key="7">
    <source>
        <dbReference type="Google" id="ProtNLM"/>
    </source>
</evidence>
<dbReference type="PANTHER" id="PTHR11439:SF483">
    <property type="entry name" value="PEPTIDE SYNTHASE GLIP-LIKE, PUTATIVE (AFU_ORTHOLOGUE AFUA_3G12920)-RELATED"/>
    <property type="match status" value="1"/>
</dbReference>
<dbReference type="AlphaFoldDB" id="A0A6L2K1M1"/>
<dbReference type="GO" id="GO:0004519">
    <property type="term" value="F:endonuclease activity"/>
    <property type="evidence" value="ECO:0007669"/>
    <property type="project" value="UniProtKB-KW"/>
</dbReference>
<feature type="domain" description="Reverse transcriptase" evidence="2">
    <location>
        <begin position="3"/>
        <end position="69"/>
    </location>
</feature>
<proteinExistence type="predicted"/>
<dbReference type="Pfam" id="PF00078">
    <property type="entry name" value="RVT_1"/>
    <property type="match status" value="1"/>
</dbReference>
<sequence length="1182" mass="135037">MDLMNRVCKPYLDKFMIVFIDDILIYSKNKKEHEGHLKLVLRLLKEERLFAKFSKCEFWLSAVKFLSHVIDIEGIHVDPAKIESIKGWASPKTPTKIRQFLALLEGNDNFVVYYDASHKGLGVILMQREKVIAYTSRQLKKELNMRQRRWLELLSDYDCEIKYHPGKANVVADALSRKERIKPLKEENYIAEDIHGMINKLEPRADGTLCLNNKNKMYQDLKRLYWWPNMKAKIATYVSKCLTCARVKAEYQKSSGLLVQLEIPQWKWENITMDFVTKLPKTKIGQDTIWTDGQSERTIQTLEGMLCACTLDFEKVLVLERAKHKRENDRRVNDRTMQSKEGKVASSKALDAGLIVTECSRTKSDNVAKLLVDNEKLHKENAHLKHTYKDLYDSIKKTLVQTKDHNDSLIAQISSKTVENADLKAQIQEKSLLIVYLKFENICLQNPHHVIAPGLFRNSSKELYGSNDMAHNYYLEEAKKKTQDKNMNLKPREMLSARTHHTPNTCTPKPRSKNQTSKNWHASKSSEETLKAMQKADLLGILVNSRVKVQSPKNRNSNKPVEPNIHTQKPSRQIVTGHRFSPNKSSDVHEKTNTPRSCLRWTSTGSIFNTVGLRRVPTGKTFTSSTINVDYKHPNGSNEDITNPYECEQTLNVSACTLNLSSGTLFNPKKERLRVCLEPALHELLIPNPPLLIPFLPPSRTDWDLLFQPLFDELLNPLSSVDHPAPEAIALIVEAVALEPAASIDSPSSTTIEQDAPSASNSQTSPKTQSPVISNDVEKENHDLDVAHMNNDPFFGILISENDYEASSSSNVIPIIVHTAALNSEHVTKWTKDYPLDNIIGELGRPVSKRLQLHEQALFCYYDAFLSSVEPMTFKDALTQSCWIEAMQEELNEFKRGILKNKARLVAHGYRQEEGIDFEESFAPTAFLNDIRREEVYVSQPNGFVDKDNLNHVYKLKKAIYGLKQALCACDPIDTPMVEKSKLDEDPQGKAVNPTRYHGMVDTLMYLTASRPDLTFAVCMCARYQAKPTEKHIHAVKRIFKYLRGTINRGLRYPKYSSISLIAYADADHAGCQDTRRSTSRSMQLLGDRLVSWSLKGKKALRYPVQKLNILPCLTVVLKFHFIKEQVKNVVVELYLVNTEYQLADIFTKALGRERIKFRINKLEMRSFMPETLKQLADEAEE</sequence>
<dbReference type="CDD" id="cd09272">
    <property type="entry name" value="RNase_HI_RT_Ty1"/>
    <property type="match status" value="1"/>
</dbReference>
<dbReference type="InterPro" id="IPR041588">
    <property type="entry name" value="Integrase_H2C2"/>
</dbReference>
<feature type="domain" description="Reverse transcriptase/retrotransposon-derived protein RNase H-like" evidence="4">
    <location>
        <begin position="99"/>
        <end position="157"/>
    </location>
</feature>
<dbReference type="Gene3D" id="3.30.70.270">
    <property type="match status" value="1"/>
</dbReference>
<dbReference type="Pfam" id="PF17921">
    <property type="entry name" value="Integrase_H2C2"/>
    <property type="match status" value="1"/>
</dbReference>
<feature type="domain" description="Reverse transcriptase Ty1/copia-type" evidence="3">
    <location>
        <begin position="925"/>
        <end position="969"/>
    </location>
</feature>
<evidence type="ECO:0000259" key="2">
    <source>
        <dbReference type="Pfam" id="PF00078"/>
    </source>
</evidence>
<evidence type="ECO:0000259" key="4">
    <source>
        <dbReference type="Pfam" id="PF17919"/>
    </source>
</evidence>